<dbReference type="PANTHER" id="PTHR12773:SF0">
    <property type="entry name" value="MULTIFUNCTIONAL METHYLTRANSFERASE SUBUNIT TRM112-LIKE PROTEIN"/>
    <property type="match status" value="1"/>
</dbReference>
<dbReference type="Gramene" id="QL05p087667:mrna">
    <property type="protein sequence ID" value="QL05p087667:mrna"/>
    <property type="gene ID" value="QL05p087667"/>
</dbReference>
<sequence length="195" mass="21847">MWTSTLTSSATCFPRSKWKTFADAARTIGYADLPEEVDDSSMLTSEEFLNKFHHALLELHLEEGALVCPETGRRFPVNKGAFLSWPERDFPPLTPLGFSLASHRSSLCAVANTPSAMEETILNELQNLKLTKEEGEEIHITNTNQDTLLEECSLSLFEKLLSNRQQNAHALKNTLRTAWKLGSDLRIVDVGNDIL</sequence>
<dbReference type="EnsemblPlants" id="QL05p087667:mrna">
    <property type="protein sequence ID" value="QL05p087667:mrna"/>
    <property type="gene ID" value="QL05p087667"/>
</dbReference>
<keyword evidence="3" id="KW-1185">Reference proteome</keyword>
<organism evidence="2 3">
    <name type="scientific">Quercus lobata</name>
    <name type="common">Valley oak</name>
    <dbReference type="NCBI Taxonomy" id="97700"/>
    <lineage>
        <taxon>Eukaryota</taxon>
        <taxon>Viridiplantae</taxon>
        <taxon>Streptophyta</taxon>
        <taxon>Embryophyta</taxon>
        <taxon>Tracheophyta</taxon>
        <taxon>Spermatophyta</taxon>
        <taxon>Magnoliopsida</taxon>
        <taxon>eudicotyledons</taxon>
        <taxon>Gunneridae</taxon>
        <taxon>Pentapetalae</taxon>
        <taxon>rosids</taxon>
        <taxon>fabids</taxon>
        <taxon>Fagales</taxon>
        <taxon>Fagaceae</taxon>
        <taxon>Quercus</taxon>
    </lineage>
</organism>
<comment type="similarity">
    <text evidence="1">Belongs to the TRM112 family.</text>
</comment>
<dbReference type="Proteomes" id="UP000594261">
    <property type="component" value="Chromosome 5"/>
</dbReference>
<reference evidence="2" key="2">
    <citation type="submission" date="2021-01" db="UniProtKB">
        <authorList>
            <consortium name="EnsemblPlants"/>
        </authorList>
    </citation>
    <scope>IDENTIFICATION</scope>
</reference>
<accession>A0A7N2LV38</accession>
<reference evidence="2 3" key="1">
    <citation type="journal article" date="2016" name="G3 (Bethesda)">
        <title>First Draft Assembly and Annotation of the Genome of a California Endemic Oak Quercus lobata Nee (Fagaceae).</title>
        <authorList>
            <person name="Sork V.L."/>
            <person name="Fitz-Gibbon S.T."/>
            <person name="Puiu D."/>
            <person name="Crepeau M."/>
            <person name="Gugger P.F."/>
            <person name="Sherman R."/>
            <person name="Stevens K."/>
            <person name="Langley C.H."/>
            <person name="Pellegrini M."/>
            <person name="Salzberg S.L."/>
        </authorList>
    </citation>
    <scope>NUCLEOTIDE SEQUENCE [LARGE SCALE GENOMIC DNA]</scope>
    <source>
        <strain evidence="2 3">cv. SW786</strain>
    </source>
</reference>
<dbReference type="GO" id="GO:0070476">
    <property type="term" value="P:rRNA (guanine-N7)-methylation"/>
    <property type="evidence" value="ECO:0007669"/>
    <property type="project" value="TreeGrafter"/>
</dbReference>
<dbReference type="InterPro" id="IPR039127">
    <property type="entry name" value="Trm112"/>
</dbReference>
<dbReference type="InterPro" id="IPR005651">
    <property type="entry name" value="Trm112-like"/>
</dbReference>
<dbReference type="GO" id="GO:0030488">
    <property type="term" value="P:tRNA methylation"/>
    <property type="evidence" value="ECO:0007669"/>
    <property type="project" value="TreeGrafter"/>
</dbReference>
<evidence type="ECO:0000256" key="1">
    <source>
        <dbReference type="ARBA" id="ARBA00007980"/>
    </source>
</evidence>
<name>A0A7N2LV38_QUELO</name>
<protein>
    <submittedName>
        <fullName evidence="2">Uncharacterized protein</fullName>
    </submittedName>
</protein>
<dbReference type="PANTHER" id="PTHR12773">
    <property type="entry name" value="UPF0315 PROTEIN-RELATED"/>
    <property type="match status" value="1"/>
</dbReference>
<dbReference type="AlphaFoldDB" id="A0A7N2LV38"/>
<dbReference type="GO" id="GO:0046982">
    <property type="term" value="F:protein heterodimerization activity"/>
    <property type="evidence" value="ECO:0007669"/>
    <property type="project" value="InterPro"/>
</dbReference>
<dbReference type="EMBL" id="LRBV02000005">
    <property type="status" value="NOT_ANNOTATED_CDS"/>
    <property type="molecule type" value="Genomic_DNA"/>
</dbReference>
<dbReference type="Gene3D" id="2.20.25.10">
    <property type="match status" value="1"/>
</dbReference>
<evidence type="ECO:0000313" key="3">
    <source>
        <dbReference type="Proteomes" id="UP000594261"/>
    </source>
</evidence>
<proteinExistence type="inferred from homology"/>
<evidence type="ECO:0000313" key="2">
    <source>
        <dbReference type="EnsemblPlants" id="QL05p087667:mrna"/>
    </source>
</evidence>
<dbReference type="InParanoid" id="A0A7N2LV38"/>
<dbReference type="Pfam" id="PF03966">
    <property type="entry name" value="Trm112p"/>
    <property type="match status" value="1"/>
</dbReference>